<organism evidence="3">
    <name type="scientific">marine metagenome</name>
    <dbReference type="NCBI Taxonomy" id="408172"/>
    <lineage>
        <taxon>unclassified sequences</taxon>
        <taxon>metagenomes</taxon>
        <taxon>ecological metagenomes</taxon>
    </lineage>
</organism>
<keyword evidence="2" id="KW-0548">Nucleotidyltransferase</keyword>
<reference evidence="3" key="1">
    <citation type="submission" date="2018-05" db="EMBL/GenBank/DDBJ databases">
        <authorList>
            <person name="Lanie J.A."/>
            <person name="Ng W.-L."/>
            <person name="Kazmierczak K.M."/>
            <person name="Andrzejewski T.M."/>
            <person name="Davidsen T.M."/>
            <person name="Wayne K.J."/>
            <person name="Tettelin H."/>
            <person name="Glass J.I."/>
            <person name="Rusch D."/>
            <person name="Podicherti R."/>
            <person name="Tsui H.-C.T."/>
            <person name="Winkler M.E."/>
        </authorList>
    </citation>
    <scope>NUCLEOTIDE SEQUENCE</scope>
</reference>
<dbReference type="Gene3D" id="3.90.550.10">
    <property type="entry name" value="Spore Coat Polysaccharide Biosynthesis Protein SpsA, Chain A"/>
    <property type="match status" value="1"/>
</dbReference>
<dbReference type="HAMAP" id="MF_00108">
    <property type="entry name" value="IspD"/>
    <property type="match status" value="1"/>
</dbReference>
<dbReference type="PANTHER" id="PTHR32125">
    <property type="entry name" value="2-C-METHYL-D-ERYTHRITOL 4-PHOSPHATE CYTIDYLYLTRANSFERASE, CHLOROPLASTIC"/>
    <property type="match status" value="1"/>
</dbReference>
<gene>
    <name evidence="3" type="ORF">METZ01_LOCUS316223</name>
</gene>
<dbReference type="NCBIfam" id="TIGR00453">
    <property type="entry name" value="ispD"/>
    <property type="match status" value="1"/>
</dbReference>
<dbReference type="PANTHER" id="PTHR32125:SF4">
    <property type="entry name" value="2-C-METHYL-D-ERYTHRITOL 4-PHOSPHATE CYTIDYLYLTRANSFERASE, CHLOROPLASTIC"/>
    <property type="match status" value="1"/>
</dbReference>
<dbReference type="GO" id="GO:0008299">
    <property type="term" value="P:isoprenoid biosynthetic process"/>
    <property type="evidence" value="ECO:0007669"/>
    <property type="project" value="InterPro"/>
</dbReference>
<dbReference type="InterPro" id="IPR034683">
    <property type="entry name" value="IspD/TarI"/>
</dbReference>
<dbReference type="Pfam" id="PF01128">
    <property type="entry name" value="IspD"/>
    <property type="match status" value="1"/>
</dbReference>
<keyword evidence="1" id="KW-0808">Transferase</keyword>
<evidence type="ECO:0000256" key="2">
    <source>
        <dbReference type="ARBA" id="ARBA00022695"/>
    </source>
</evidence>
<proteinExistence type="inferred from homology"/>
<evidence type="ECO:0000313" key="3">
    <source>
        <dbReference type="EMBL" id="SVC63369.1"/>
    </source>
</evidence>
<protein>
    <recommendedName>
        <fullName evidence="4">2-C-methyl-D-erythritol 4-phosphate cytidylyltransferase</fullName>
    </recommendedName>
</protein>
<dbReference type="SUPFAM" id="SSF53448">
    <property type="entry name" value="Nucleotide-diphospho-sugar transferases"/>
    <property type="match status" value="1"/>
</dbReference>
<dbReference type="InterPro" id="IPR001228">
    <property type="entry name" value="IspD"/>
</dbReference>
<evidence type="ECO:0000256" key="1">
    <source>
        <dbReference type="ARBA" id="ARBA00022679"/>
    </source>
</evidence>
<name>A0A382NQB3_9ZZZZ</name>
<dbReference type="EMBL" id="UINC01102052">
    <property type="protein sequence ID" value="SVC63369.1"/>
    <property type="molecule type" value="Genomic_DNA"/>
</dbReference>
<dbReference type="InterPro" id="IPR029044">
    <property type="entry name" value="Nucleotide-diphossugar_trans"/>
</dbReference>
<sequence length="219" mass="23832">MKVGAVVPAAGKGERFGKKKQFKLLGQRSLLFHTLTSFLECDDIAEIVVVIPEEDLEMIFRELASFTSAKPIKTVAGGARRQDSVLNGCLALSENVEIITVHDAARPFVTPELISATISGCNEADGCIAALPSKDTVKQVSENNIQRTIDRNSIWLAQTPQTFHKDILINALQQDMVANDEAAMVEATGGTVVITEGFVSNFKITTNEDWQLAENIVND</sequence>
<dbReference type="FunFam" id="3.90.550.10:FF:000003">
    <property type="entry name" value="2-C-methyl-D-erythritol 4-phosphate cytidylyltransferase"/>
    <property type="match status" value="1"/>
</dbReference>
<dbReference type="GO" id="GO:0050518">
    <property type="term" value="F:2-C-methyl-D-erythritol 4-phosphate cytidylyltransferase activity"/>
    <property type="evidence" value="ECO:0007669"/>
    <property type="project" value="InterPro"/>
</dbReference>
<dbReference type="AlphaFoldDB" id="A0A382NQB3"/>
<dbReference type="InterPro" id="IPR050088">
    <property type="entry name" value="IspD/TarI_cytidylyltransf_bact"/>
</dbReference>
<accession>A0A382NQB3</accession>
<evidence type="ECO:0008006" key="4">
    <source>
        <dbReference type="Google" id="ProtNLM"/>
    </source>
</evidence>
<dbReference type="CDD" id="cd02516">
    <property type="entry name" value="CDP-ME_synthetase"/>
    <property type="match status" value="1"/>
</dbReference>